<name>L0KWX2_METHD</name>
<dbReference type="EMBL" id="CP003362">
    <property type="protein sequence ID" value="AGB49195.1"/>
    <property type="molecule type" value="Genomic_DNA"/>
</dbReference>
<dbReference type="Pfam" id="PF00037">
    <property type="entry name" value="Fer4"/>
    <property type="match status" value="2"/>
</dbReference>
<dbReference type="AlphaFoldDB" id="L0KWX2"/>
<feature type="domain" description="4Fe-4S ferredoxin-type" evidence="1">
    <location>
        <begin position="31"/>
        <end position="53"/>
    </location>
</feature>
<accession>L0KWX2</accession>
<dbReference type="PROSITE" id="PS00198">
    <property type="entry name" value="4FE4S_FER_1"/>
    <property type="match status" value="2"/>
</dbReference>
<evidence type="ECO:0000313" key="3">
    <source>
        <dbReference type="Proteomes" id="UP000010866"/>
    </source>
</evidence>
<evidence type="ECO:0000259" key="1">
    <source>
        <dbReference type="PROSITE" id="PS51379"/>
    </source>
</evidence>
<organism evidence="2 3">
    <name type="scientific">Methanomethylovorans hollandica (strain DSM 15978 / NBRC 107637 / DMS1)</name>
    <dbReference type="NCBI Taxonomy" id="867904"/>
    <lineage>
        <taxon>Archaea</taxon>
        <taxon>Methanobacteriati</taxon>
        <taxon>Methanobacteriota</taxon>
        <taxon>Stenosarchaea group</taxon>
        <taxon>Methanomicrobia</taxon>
        <taxon>Methanosarcinales</taxon>
        <taxon>Methanosarcinaceae</taxon>
        <taxon>Methanomethylovorans</taxon>
    </lineage>
</organism>
<dbReference type="Proteomes" id="UP000010866">
    <property type="component" value="Chromosome"/>
</dbReference>
<sequence length="53" mass="5785">MKIDERCVGCGQCTAFCPKNAIIVKGNAWITADCIQCKICIAYCPMKAIEESV</sequence>
<dbReference type="RefSeq" id="WP_015324362.1">
    <property type="nucleotide sequence ID" value="NC_019977.1"/>
</dbReference>
<dbReference type="HOGENOM" id="CLU_139698_11_4_2"/>
<dbReference type="STRING" id="867904.Metho_0954"/>
<dbReference type="PROSITE" id="PS51379">
    <property type="entry name" value="4FE4S_FER_2"/>
    <property type="match status" value="2"/>
</dbReference>
<keyword evidence="3" id="KW-1185">Reference proteome</keyword>
<dbReference type="KEGG" id="mhz:Metho_0954"/>
<dbReference type="GO" id="GO:0016491">
    <property type="term" value="F:oxidoreductase activity"/>
    <property type="evidence" value="ECO:0007669"/>
    <property type="project" value="UniProtKB-ARBA"/>
</dbReference>
<dbReference type="SUPFAM" id="SSF54862">
    <property type="entry name" value="4Fe-4S ferredoxins"/>
    <property type="match status" value="1"/>
</dbReference>
<dbReference type="InterPro" id="IPR017900">
    <property type="entry name" value="4Fe4S_Fe_S_CS"/>
</dbReference>
<reference evidence="3" key="1">
    <citation type="submission" date="2012-02" db="EMBL/GenBank/DDBJ databases">
        <title>Complete sequence of chromosome of Methanomethylovorans hollandica DSM 15978.</title>
        <authorList>
            <person name="Lucas S."/>
            <person name="Copeland A."/>
            <person name="Lapidus A."/>
            <person name="Glavina del Rio T."/>
            <person name="Dalin E."/>
            <person name="Tice H."/>
            <person name="Bruce D."/>
            <person name="Goodwin L."/>
            <person name="Pitluck S."/>
            <person name="Peters L."/>
            <person name="Mikhailova N."/>
            <person name="Held B."/>
            <person name="Kyrpides N."/>
            <person name="Mavromatis K."/>
            <person name="Ivanova N."/>
            <person name="Brettin T."/>
            <person name="Detter J.C."/>
            <person name="Han C."/>
            <person name="Larimer F."/>
            <person name="Land M."/>
            <person name="Hauser L."/>
            <person name="Markowitz V."/>
            <person name="Cheng J.-F."/>
            <person name="Hugenholtz P."/>
            <person name="Woyke T."/>
            <person name="Wu D."/>
            <person name="Spring S."/>
            <person name="Schroeder M."/>
            <person name="Brambilla E."/>
            <person name="Klenk H.-P."/>
            <person name="Eisen J.A."/>
        </authorList>
    </citation>
    <scope>NUCLEOTIDE SEQUENCE [LARGE SCALE GENOMIC DNA]</scope>
    <source>
        <strain evidence="3">DSM 15978 / NBRC 107637 / DMS1</strain>
    </source>
</reference>
<dbReference type="GeneID" id="14406763"/>
<dbReference type="Gene3D" id="3.30.70.20">
    <property type="match status" value="1"/>
</dbReference>
<dbReference type="InterPro" id="IPR017896">
    <property type="entry name" value="4Fe4S_Fe-S-bd"/>
</dbReference>
<feature type="domain" description="4Fe-4S ferredoxin-type" evidence="1">
    <location>
        <begin position="1"/>
        <end position="27"/>
    </location>
</feature>
<dbReference type="OrthoDB" id="23833at2157"/>
<proteinExistence type="predicted"/>
<protein>
    <submittedName>
        <fullName evidence="2">4Fe-4S protein</fullName>
    </submittedName>
</protein>
<evidence type="ECO:0000313" key="2">
    <source>
        <dbReference type="EMBL" id="AGB49195.1"/>
    </source>
</evidence>
<gene>
    <name evidence="2" type="ordered locus">Metho_0954</name>
</gene>